<evidence type="ECO:0000259" key="3">
    <source>
        <dbReference type="Pfam" id="PF00135"/>
    </source>
</evidence>
<dbReference type="GeneID" id="106666745"/>
<dbReference type="Pfam" id="PF00135">
    <property type="entry name" value="COesterase"/>
    <property type="match status" value="1"/>
</dbReference>
<accession>A0A8I6RX77</accession>
<evidence type="ECO:0000313" key="5">
    <source>
        <dbReference type="Proteomes" id="UP000494040"/>
    </source>
</evidence>
<dbReference type="InterPro" id="IPR002018">
    <property type="entry name" value="CarbesteraseB"/>
</dbReference>
<dbReference type="Proteomes" id="UP000494040">
    <property type="component" value="Unassembled WGS sequence"/>
</dbReference>
<proteinExistence type="predicted"/>
<feature type="domain" description="Carboxylesterase type B" evidence="3">
    <location>
        <begin position="33"/>
        <end position="551"/>
    </location>
</feature>
<dbReference type="OMA" id="PEHNCRD"/>
<reference evidence="4" key="1">
    <citation type="submission" date="2022-01" db="UniProtKB">
        <authorList>
            <consortium name="EnsemblMetazoa"/>
        </authorList>
    </citation>
    <scope>IDENTIFICATION</scope>
</reference>
<dbReference type="Gene3D" id="3.40.50.1820">
    <property type="entry name" value="alpha/beta hydrolase"/>
    <property type="match status" value="1"/>
</dbReference>
<evidence type="ECO:0000256" key="1">
    <source>
        <dbReference type="ARBA" id="ARBA00023180"/>
    </source>
</evidence>
<dbReference type="OrthoDB" id="3200163at2759"/>
<dbReference type="PANTHER" id="PTHR43142">
    <property type="entry name" value="CARBOXYLIC ESTER HYDROLASE"/>
    <property type="match status" value="1"/>
</dbReference>
<keyword evidence="5" id="KW-1185">Reference proteome</keyword>
<name>A0A8I6RX77_CIMLE</name>
<dbReference type="AlphaFoldDB" id="A0A8I6RX77"/>
<dbReference type="InterPro" id="IPR029058">
    <property type="entry name" value="AB_hydrolase_fold"/>
</dbReference>
<sequence length="596" mass="66261">MGGNSVALGNSMERPLLVLVLLKTVLSQDFVSVHLPQLGAIRGSTSTSLWSRTTIYQFQGIPYAKPPSNDLRFKEPVPPDPWEGELDATHFKRQCPQIISEQDMADIKSRMEFEDLEDCLHLNVYTVQIPGKCTKKMPVMFYIHGGSFRQGSAKDFRPNYLLEEDVVLVVIQYRLGPLGFLSLQNDDISGNMGLLDQLLALEWVNKHISSFCGDPDQVTIFGQSSGAAAVSLMIVSPLANEKLFNKAIIQSGSSFCQWAVDYNPVENAKNISRLANCSTEVDSELYACLKNLNVYEILIAHSNFLSNVLDKYEEVITVSGGNHAVIQTAGKKRFLTEDPRKSYALKKYMKIPTMIGVTKDEGSFIVGNVYDFLLDGNITGKEEMLRDMLVESAVKFSGIKDPSGLITDIFTKQFFKEEDLGNFMAMVPGLVDLCGSALLKSCVLKQARQNFKDGNTYLYTFNYRGHLTKFGYGVEVNFPFSGGVAHSDDLIYLFPHKDGNLTQSEMQIAKTVVELWTNFAKNGKPVPATNVNNWPPMVNQDGPYLIIDKVPHIGTSFVDQYTVTIREGLDTDAAAIKHTSLAILFAIVIIQAIELF</sequence>
<dbReference type="EnsemblMetazoa" id="XM_014394143.2">
    <property type="protein sequence ID" value="XP_014249629.1"/>
    <property type="gene ID" value="LOC106666745"/>
</dbReference>
<keyword evidence="1" id="KW-0325">Glycoprotein</keyword>
<dbReference type="PANTHER" id="PTHR43142:SF12">
    <property type="entry name" value="CARBOXYLESTERASE TYPE B DOMAIN-CONTAINING PROTEIN-RELATED"/>
    <property type="match status" value="1"/>
</dbReference>
<evidence type="ECO:0000313" key="4">
    <source>
        <dbReference type="EnsemblMetazoa" id="XP_014249629.1"/>
    </source>
</evidence>
<dbReference type="SUPFAM" id="SSF53474">
    <property type="entry name" value="alpha/beta-Hydrolases"/>
    <property type="match status" value="1"/>
</dbReference>
<dbReference type="RefSeq" id="XP_014249629.1">
    <property type="nucleotide sequence ID" value="XM_014394143.2"/>
</dbReference>
<feature type="chain" id="PRO_5035288324" description="Carboxylesterase type B domain-containing protein" evidence="2">
    <location>
        <begin position="28"/>
        <end position="596"/>
    </location>
</feature>
<keyword evidence="2" id="KW-0732">Signal</keyword>
<protein>
    <recommendedName>
        <fullName evidence="3">Carboxylesterase type B domain-containing protein</fullName>
    </recommendedName>
</protein>
<organism evidence="4 5">
    <name type="scientific">Cimex lectularius</name>
    <name type="common">Bed bug</name>
    <name type="synonym">Acanthia lectularia</name>
    <dbReference type="NCBI Taxonomy" id="79782"/>
    <lineage>
        <taxon>Eukaryota</taxon>
        <taxon>Metazoa</taxon>
        <taxon>Ecdysozoa</taxon>
        <taxon>Arthropoda</taxon>
        <taxon>Hexapoda</taxon>
        <taxon>Insecta</taxon>
        <taxon>Pterygota</taxon>
        <taxon>Neoptera</taxon>
        <taxon>Paraneoptera</taxon>
        <taxon>Hemiptera</taxon>
        <taxon>Heteroptera</taxon>
        <taxon>Panheteroptera</taxon>
        <taxon>Cimicomorpha</taxon>
        <taxon>Cimicidae</taxon>
        <taxon>Cimex</taxon>
    </lineage>
</organism>
<dbReference type="KEGG" id="clec:106666745"/>
<feature type="signal peptide" evidence="2">
    <location>
        <begin position="1"/>
        <end position="27"/>
    </location>
</feature>
<evidence type="ECO:0000256" key="2">
    <source>
        <dbReference type="SAM" id="SignalP"/>
    </source>
</evidence>